<evidence type="ECO:0000256" key="3">
    <source>
        <dbReference type="ARBA" id="ARBA00022833"/>
    </source>
</evidence>
<keyword evidence="3 5" id="KW-0862">Zinc</keyword>
<reference evidence="8 9" key="1">
    <citation type="submission" date="2020-08" db="EMBL/GenBank/DDBJ databases">
        <authorList>
            <person name="Koutsovoulos G."/>
            <person name="Danchin GJ E."/>
        </authorList>
    </citation>
    <scope>NUCLEOTIDE SEQUENCE [LARGE SCALE GENOMIC DNA]</scope>
</reference>
<dbReference type="InterPro" id="IPR001781">
    <property type="entry name" value="Znf_LIM"/>
</dbReference>
<evidence type="ECO:0000259" key="7">
    <source>
        <dbReference type="PROSITE" id="PS50023"/>
    </source>
</evidence>
<dbReference type="OrthoDB" id="25414at2759"/>
<evidence type="ECO:0000313" key="8">
    <source>
        <dbReference type="EMBL" id="CAD2172036.1"/>
    </source>
</evidence>
<dbReference type="SMART" id="SM00132">
    <property type="entry name" value="LIM"/>
    <property type="match status" value="3"/>
</dbReference>
<feature type="region of interest" description="Disordered" evidence="6">
    <location>
        <begin position="214"/>
        <end position="272"/>
    </location>
</feature>
<dbReference type="GO" id="GO:0046872">
    <property type="term" value="F:metal ion binding"/>
    <property type="evidence" value="ECO:0007669"/>
    <property type="project" value="UniProtKB-KW"/>
</dbReference>
<evidence type="ECO:0000256" key="1">
    <source>
        <dbReference type="ARBA" id="ARBA00022723"/>
    </source>
</evidence>
<gene>
    <name evidence="8" type="ORF">MENT_LOCUS23572</name>
</gene>
<keyword evidence="4 5" id="KW-0440">LIM domain</keyword>
<dbReference type="SUPFAM" id="SSF57716">
    <property type="entry name" value="Glucocorticoid receptor-like (DNA-binding domain)"/>
    <property type="match status" value="3"/>
</dbReference>
<accession>A0A6V7VAM2</accession>
<dbReference type="Pfam" id="PF00412">
    <property type="entry name" value="LIM"/>
    <property type="match status" value="3"/>
</dbReference>
<evidence type="ECO:0000313" key="9">
    <source>
        <dbReference type="Proteomes" id="UP000580250"/>
    </source>
</evidence>
<dbReference type="Proteomes" id="UP000580250">
    <property type="component" value="Unassembled WGS sequence"/>
</dbReference>
<comment type="caution">
    <text evidence="8">The sequence shown here is derived from an EMBL/GenBank/DDBJ whole genome shotgun (WGS) entry which is preliminary data.</text>
</comment>
<feature type="region of interest" description="Disordered" evidence="6">
    <location>
        <begin position="345"/>
        <end position="368"/>
    </location>
</feature>
<dbReference type="PROSITE" id="PS50023">
    <property type="entry name" value="LIM_DOMAIN_2"/>
    <property type="match status" value="2"/>
</dbReference>
<feature type="domain" description="LIM zinc-binding" evidence="7">
    <location>
        <begin position="475"/>
        <end position="535"/>
    </location>
</feature>
<evidence type="ECO:0000256" key="5">
    <source>
        <dbReference type="PROSITE-ProRule" id="PRU00125"/>
    </source>
</evidence>
<feature type="region of interest" description="Disordered" evidence="6">
    <location>
        <begin position="142"/>
        <end position="188"/>
    </location>
</feature>
<name>A0A6V7VAM2_MELEN</name>
<dbReference type="EMBL" id="CAJEWN010000194">
    <property type="protein sequence ID" value="CAD2172036.1"/>
    <property type="molecule type" value="Genomic_DNA"/>
</dbReference>
<dbReference type="GO" id="GO:0005925">
    <property type="term" value="C:focal adhesion"/>
    <property type="evidence" value="ECO:0007669"/>
    <property type="project" value="TreeGrafter"/>
</dbReference>
<proteinExistence type="predicted"/>
<keyword evidence="1 5" id="KW-0479">Metal-binding</keyword>
<organism evidence="8 9">
    <name type="scientific">Meloidogyne enterolobii</name>
    <name type="common">Root-knot nematode worm</name>
    <name type="synonym">Meloidogyne mayaguensis</name>
    <dbReference type="NCBI Taxonomy" id="390850"/>
    <lineage>
        <taxon>Eukaryota</taxon>
        <taxon>Metazoa</taxon>
        <taxon>Ecdysozoa</taxon>
        <taxon>Nematoda</taxon>
        <taxon>Chromadorea</taxon>
        <taxon>Rhabditida</taxon>
        <taxon>Tylenchina</taxon>
        <taxon>Tylenchomorpha</taxon>
        <taxon>Tylenchoidea</taxon>
        <taxon>Meloidogynidae</taxon>
        <taxon>Meloidogyninae</taxon>
        <taxon>Meloidogyne</taxon>
    </lineage>
</organism>
<dbReference type="PANTHER" id="PTHR24207:SF2">
    <property type="entry name" value="ZYX102 PROTEIN"/>
    <property type="match status" value="1"/>
</dbReference>
<feature type="compositionally biased region" description="Low complexity" evidence="6">
    <location>
        <begin position="166"/>
        <end position="188"/>
    </location>
</feature>
<feature type="compositionally biased region" description="Polar residues" evidence="6">
    <location>
        <begin position="217"/>
        <end position="250"/>
    </location>
</feature>
<dbReference type="AlphaFoldDB" id="A0A6V7VAM2"/>
<evidence type="ECO:0000256" key="6">
    <source>
        <dbReference type="SAM" id="MobiDB-lite"/>
    </source>
</evidence>
<dbReference type="GO" id="GO:0098609">
    <property type="term" value="P:cell-cell adhesion"/>
    <property type="evidence" value="ECO:0007669"/>
    <property type="project" value="TreeGrafter"/>
</dbReference>
<sequence length="581" mass="65077">MSHLSPLPHYFFVPPTKSGLPRGLNRSSFLDTPILSGHGLDPVVELPTEDSAWILGSSWRTSTNRDNIGSVQTAKSPERSLPFAGVHPETLQHAAQRLRPTVYRESLLPYEREQFLDGSDQLASGRYWQNQPQHDTLAQHQTGTTVHATHDYPHQSPAFGVNSGYSPSMSPSIQQQQQSSNFNSNNNKQYQQYSYKPQQKQNMEIKIPIQLIGPLPGQTNFGPKSSYSPTPSPINSFIKQTSQQTTFNHRQSPLLQQQQQQQQQSSSSSQQLINDPKRYIHAYATQTPVATLMTGQNGGGIRENNFGRENEFMATSNGSGGGIHLRKQNVDNFVKELRDQGLTERQRVANQQQKPVNYSSTSEPPPSLQNFVSYKQKIINSNLKEENNKEQDSVDQLIKEMEWKMRSGYGAAGENYCTKCRQQISGDPPGVTALGQPYHVTCFCCDQCQKQLAGCSFYAVDGKNLCQVDYMNSLEKCGKCKMPITQKILRALGKAFHPECFVCPTCQKSLDGIQFTVDSENSAYCLDCFHERFSPRCASCLKVIAPSGNETEVARVIAMDRSYHLDCYKCEDCGLKLNSKN</sequence>
<evidence type="ECO:0000256" key="4">
    <source>
        <dbReference type="ARBA" id="ARBA00023038"/>
    </source>
</evidence>
<feature type="compositionally biased region" description="Low complexity" evidence="6">
    <location>
        <begin position="251"/>
        <end position="272"/>
    </location>
</feature>
<protein>
    <recommendedName>
        <fullName evidence="7">LIM zinc-binding domain-containing protein</fullName>
    </recommendedName>
</protein>
<dbReference type="Gene3D" id="2.10.110.10">
    <property type="entry name" value="Cysteine Rich Protein"/>
    <property type="match status" value="3"/>
</dbReference>
<dbReference type="GO" id="GO:0001725">
    <property type="term" value="C:stress fiber"/>
    <property type="evidence" value="ECO:0007669"/>
    <property type="project" value="TreeGrafter"/>
</dbReference>
<feature type="domain" description="LIM zinc-binding" evidence="7">
    <location>
        <begin position="415"/>
        <end position="474"/>
    </location>
</feature>
<feature type="compositionally biased region" description="Polar residues" evidence="6">
    <location>
        <begin position="348"/>
        <end position="368"/>
    </location>
</feature>
<dbReference type="PANTHER" id="PTHR24207">
    <property type="entry name" value="ZYX102 PROTEIN"/>
    <property type="match status" value="1"/>
</dbReference>
<dbReference type="PROSITE" id="PS00478">
    <property type="entry name" value="LIM_DOMAIN_1"/>
    <property type="match status" value="1"/>
</dbReference>
<keyword evidence="2" id="KW-0677">Repeat</keyword>
<evidence type="ECO:0000256" key="2">
    <source>
        <dbReference type="ARBA" id="ARBA00022737"/>
    </source>
</evidence>